<dbReference type="Proteomes" id="UP001050975">
    <property type="component" value="Unassembled WGS sequence"/>
</dbReference>
<keyword evidence="2" id="KW-1185">Reference proteome</keyword>
<accession>A0AAV3WP73</accession>
<dbReference type="AlphaFoldDB" id="A0AAV3WP73"/>
<organism evidence="1 2">
    <name type="scientific">Microseira wollei NIES-4236</name>
    <dbReference type="NCBI Taxonomy" id="2530354"/>
    <lineage>
        <taxon>Bacteria</taxon>
        <taxon>Bacillati</taxon>
        <taxon>Cyanobacteriota</taxon>
        <taxon>Cyanophyceae</taxon>
        <taxon>Oscillatoriophycideae</taxon>
        <taxon>Aerosakkonematales</taxon>
        <taxon>Aerosakkonemataceae</taxon>
        <taxon>Microseira</taxon>
    </lineage>
</organism>
<reference evidence="1" key="1">
    <citation type="submission" date="2019-10" db="EMBL/GenBank/DDBJ databases">
        <title>Draft genome sequece of Microseira wollei NIES-4236.</title>
        <authorList>
            <person name="Yamaguchi H."/>
            <person name="Suzuki S."/>
            <person name="Kawachi M."/>
        </authorList>
    </citation>
    <scope>NUCLEOTIDE SEQUENCE</scope>
    <source>
        <strain evidence="1">NIES-4236</strain>
    </source>
</reference>
<gene>
    <name evidence="1" type="ORF">MiSe_85740</name>
</gene>
<dbReference type="RefSeq" id="WP_226592873.1">
    <property type="nucleotide sequence ID" value="NZ_BLAY01000248.1"/>
</dbReference>
<dbReference type="EMBL" id="BLAY01000248">
    <property type="protein sequence ID" value="GET43749.1"/>
    <property type="molecule type" value="Genomic_DNA"/>
</dbReference>
<proteinExistence type="predicted"/>
<comment type="caution">
    <text evidence="1">The sequence shown here is derived from an EMBL/GenBank/DDBJ whole genome shotgun (WGS) entry which is preliminary data.</text>
</comment>
<evidence type="ECO:0000313" key="1">
    <source>
        <dbReference type="EMBL" id="GET43749.1"/>
    </source>
</evidence>
<protein>
    <recommendedName>
        <fullName evidence="3">General secretion pathway GspH domain-containing protein</fullName>
    </recommendedName>
</protein>
<sequence>MNLQLAKTAIKVGAIALITLPITTHPTIAQLSRTTQSNINIPRSLTGQWVMASIDPDPKVRQKNGKYGISVTQNGNLLRIQPQIGIPLLGQLSGQQVRVSFSPSQYILGDISNDANRVFLTASGSSQPTAILIRVGSSGCPDRGNWTSTLSSCTVSQQ</sequence>
<evidence type="ECO:0000313" key="2">
    <source>
        <dbReference type="Proteomes" id="UP001050975"/>
    </source>
</evidence>
<evidence type="ECO:0008006" key="3">
    <source>
        <dbReference type="Google" id="ProtNLM"/>
    </source>
</evidence>
<name>A0AAV3WP73_9CYAN</name>